<evidence type="ECO:0000313" key="10">
    <source>
        <dbReference type="Proteomes" id="UP000219559"/>
    </source>
</evidence>
<feature type="domain" description="Histidine kinase" evidence="8">
    <location>
        <begin position="428"/>
        <end position="616"/>
    </location>
</feature>
<protein>
    <recommendedName>
        <fullName evidence="2">histidine kinase</fullName>
        <ecNumber evidence="2">2.7.13.3</ecNumber>
    </recommendedName>
</protein>
<evidence type="ECO:0000256" key="6">
    <source>
        <dbReference type="SAM" id="Coils"/>
    </source>
</evidence>
<dbReference type="EC" id="2.7.13.3" evidence="2"/>
<dbReference type="InterPro" id="IPR003594">
    <property type="entry name" value="HATPase_dom"/>
</dbReference>
<dbReference type="CDD" id="cd16917">
    <property type="entry name" value="HATPase_UhpB-NarQ-NarX-like"/>
    <property type="match status" value="1"/>
</dbReference>
<organism evidence="9 10">
    <name type="scientific">Sediminicola luteus</name>
    <dbReference type="NCBI Taxonomy" id="319238"/>
    <lineage>
        <taxon>Bacteria</taxon>
        <taxon>Pseudomonadati</taxon>
        <taxon>Bacteroidota</taxon>
        <taxon>Flavobacteriia</taxon>
        <taxon>Flavobacteriales</taxon>
        <taxon>Flavobacteriaceae</taxon>
        <taxon>Sediminicola</taxon>
    </lineage>
</organism>
<gene>
    <name evidence="9" type="ORF">B7P33_09245</name>
</gene>
<keyword evidence="10" id="KW-1185">Reference proteome</keyword>
<dbReference type="Gene3D" id="3.30.565.10">
    <property type="entry name" value="Histidine kinase-like ATPase, C-terminal domain"/>
    <property type="match status" value="1"/>
</dbReference>
<dbReference type="Pfam" id="PF02518">
    <property type="entry name" value="HATPase_c"/>
    <property type="match status" value="1"/>
</dbReference>
<comment type="catalytic activity">
    <reaction evidence="1">
        <text>ATP + protein L-histidine = ADP + protein N-phospho-L-histidine.</text>
        <dbReference type="EC" id="2.7.13.3"/>
    </reaction>
</comment>
<evidence type="ECO:0000256" key="7">
    <source>
        <dbReference type="SAM" id="Phobius"/>
    </source>
</evidence>
<evidence type="ECO:0000256" key="5">
    <source>
        <dbReference type="ARBA" id="ARBA00023012"/>
    </source>
</evidence>
<dbReference type="RefSeq" id="WP_097440582.1">
    <property type="nucleotide sequence ID" value="NZ_KZ300476.1"/>
</dbReference>
<dbReference type="SUPFAM" id="SSF55874">
    <property type="entry name" value="ATPase domain of HSP90 chaperone/DNA topoisomerase II/histidine kinase"/>
    <property type="match status" value="1"/>
</dbReference>
<evidence type="ECO:0000313" key="9">
    <source>
        <dbReference type="EMBL" id="PCE64461.1"/>
    </source>
</evidence>
<dbReference type="EMBL" id="NBWU01000003">
    <property type="protein sequence ID" value="PCE64461.1"/>
    <property type="molecule type" value="Genomic_DNA"/>
</dbReference>
<evidence type="ECO:0000256" key="2">
    <source>
        <dbReference type="ARBA" id="ARBA00012438"/>
    </source>
</evidence>
<dbReference type="GO" id="GO:0000160">
    <property type="term" value="P:phosphorelay signal transduction system"/>
    <property type="evidence" value="ECO:0007669"/>
    <property type="project" value="UniProtKB-KW"/>
</dbReference>
<evidence type="ECO:0000256" key="4">
    <source>
        <dbReference type="ARBA" id="ARBA00022777"/>
    </source>
</evidence>
<dbReference type="InterPro" id="IPR036890">
    <property type="entry name" value="HATPase_C_sf"/>
</dbReference>
<dbReference type="Gene3D" id="1.20.5.1930">
    <property type="match status" value="1"/>
</dbReference>
<sequence length="616" mass="70959">MQNKTVLICFLWSLLGFGQSTVVVDHLRKFEFNISPQSFEALTPFEKRMVSWQLDFLRQFETQNLEFTAVYKETDTDFSKFLFYLNQGDYLFYTFDDKNIEARESYSKALELALSIDDSQMICEALKRILNQSRHFYLLTGQAVKPYLDLFEAHAYDALEQIHLQYYKQIFGFQYLVSNLDRWNKAIEADLLDFAEHSPYHFYNGRIFYLLAAYYHVKNNNEKAIVFGSRALDEYRKIPEGYASTPTKVSVIGLTRHLYYNGDFVEAERLLSEFDTPAKNKLERAYKHYRYYYQSLIDSINGDYKNGFANLMIAKDIEDVKERHNKTNLLKDLEAKYENKLKQKENDELKVDIAQEKKEKRLMALIGAIIFVLGSTLAYFVVNNISKKKKLSEQQVQIETQRVENLLREQELVSIDAMIEGQEKERQRVANELHDDLGSLMATVKLYFGNIKAEGDPALFKAKELLDQAYTKIRGIAHAKNSGVIGSQGLVPAVEKLAQMISGTNALEIEVNAFGMEERMENSLELTVFRIIQELLANMIKHAEADKSSIHLTQHDDMLNIIIEDNGKGFDIHKVSNTNDGMGLHSIEKRVEFLDGSFTVDSIIGQGTSIIIDIPV</sequence>
<dbReference type="SMART" id="SM00387">
    <property type="entry name" value="HATPase_c"/>
    <property type="match status" value="1"/>
</dbReference>
<keyword evidence="7" id="KW-1133">Transmembrane helix</keyword>
<dbReference type="OrthoDB" id="9760839at2"/>
<keyword evidence="6" id="KW-0175">Coiled coil</keyword>
<keyword evidence="3" id="KW-0808">Transferase</keyword>
<reference evidence="9 10" key="1">
    <citation type="submission" date="2017-04" db="EMBL/GenBank/DDBJ databases">
        <title>A new member of the family Flavobacteriaceae isolated from ascidians.</title>
        <authorList>
            <person name="Chen L."/>
        </authorList>
    </citation>
    <scope>NUCLEOTIDE SEQUENCE [LARGE SCALE GENOMIC DNA]</scope>
    <source>
        <strain evidence="9 10">HQA918</strain>
    </source>
</reference>
<evidence type="ECO:0000256" key="3">
    <source>
        <dbReference type="ARBA" id="ARBA00022679"/>
    </source>
</evidence>
<comment type="caution">
    <text evidence="9">The sequence shown here is derived from an EMBL/GenBank/DDBJ whole genome shotgun (WGS) entry which is preliminary data.</text>
</comment>
<feature type="transmembrane region" description="Helical" evidence="7">
    <location>
        <begin position="362"/>
        <end position="382"/>
    </location>
</feature>
<accession>A0A2A4G7Q5</accession>
<dbReference type="PANTHER" id="PTHR24421">
    <property type="entry name" value="NITRATE/NITRITE SENSOR PROTEIN NARX-RELATED"/>
    <property type="match status" value="1"/>
</dbReference>
<dbReference type="InterPro" id="IPR050482">
    <property type="entry name" value="Sensor_HK_TwoCompSys"/>
</dbReference>
<evidence type="ECO:0000256" key="1">
    <source>
        <dbReference type="ARBA" id="ARBA00000085"/>
    </source>
</evidence>
<dbReference type="InterPro" id="IPR005467">
    <property type="entry name" value="His_kinase_dom"/>
</dbReference>
<proteinExistence type="predicted"/>
<dbReference type="PROSITE" id="PS50109">
    <property type="entry name" value="HIS_KIN"/>
    <property type="match status" value="1"/>
</dbReference>
<keyword evidence="7" id="KW-0812">Transmembrane</keyword>
<dbReference type="GO" id="GO:0004673">
    <property type="term" value="F:protein histidine kinase activity"/>
    <property type="evidence" value="ECO:0007669"/>
    <property type="project" value="UniProtKB-EC"/>
</dbReference>
<dbReference type="PANTHER" id="PTHR24421:SF10">
    <property type="entry name" value="NITRATE_NITRITE SENSOR PROTEIN NARQ"/>
    <property type="match status" value="1"/>
</dbReference>
<dbReference type="Proteomes" id="UP000219559">
    <property type="component" value="Unassembled WGS sequence"/>
</dbReference>
<keyword evidence="4" id="KW-0418">Kinase</keyword>
<keyword evidence="7" id="KW-0472">Membrane</keyword>
<dbReference type="AlphaFoldDB" id="A0A2A4G7Q5"/>
<feature type="coiled-coil region" evidence="6">
    <location>
        <begin position="323"/>
        <end position="359"/>
    </location>
</feature>
<name>A0A2A4G7Q5_9FLAO</name>
<evidence type="ECO:0000259" key="8">
    <source>
        <dbReference type="PROSITE" id="PS50109"/>
    </source>
</evidence>
<keyword evidence="5" id="KW-0902">Two-component regulatory system</keyword>